<evidence type="ECO:0000256" key="1">
    <source>
        <dbReference type="ARBA" id="ARBA00004496"/>
    </source>
</evidence>
<comment type="function">
    <text evidence="12">Specifically methylates position 2 of adenine 2503 in 23S rRNA and position 2 of adenine 37 in tRNAs.</text>
</comment>
<keyword evidence="12" id="KW-1015">Disulfide bond</keyword>
<sequence length="345" mass="37546">MTSNVIQNLSFAELQGLVADLGQPKFRAKQLYQWLYKHHAADYDAMTNLPAALRESLAETWPYRAARIEETQVSADGTRKYLVAFSDDVVVETVAIPSDDEKRLTVCVSTQAGCAMGCVFCATGLAGLARNLAAGEIVEQVLLAQADCGRRVSNVVFMGQGEPFLNFDSVLKALRILNDPDAVGIGARAMTVSTCGIISGIEALANVPEQFGLAVSLHAAGQKIRDSLMPKVRHQKLTELKTALAAYQKKTNRRVTLEYIMIHEVNDSPEDLAELVAFTRGLLCHVNLIPVNAVPDSAFQPSPKDTFARWEKTLREAGVETTVRESRGQDIAGACGQLKNTRAAR</sequence>
<feature type="active site" description="Proton acceptor" evidence="12">
    <location>
        <position position="92"/>
    </location>
</feature>
<evidence type="ECO:0000256" key="9">
    <source>
        <dbReference type="ARBA" id="ARBA00022723"/>
    </source>
</evidence>
<name>A0A9E6SV32_9ACTN</name>
<evidence type="ECO:0000256" key="8">
    <source>
        <dbReference type="ARBA" id="ARBA00022694"/>
    </source>
</evidence>
<comment type="catalytic activity">
    <reaction evidence="12">
        <text>adenosine(37) in tRNA + 2 reduced [2Fe-2S]-[ferredoxin] + 2 S-adenosyl-L-methionine = 2-methyladenosine(37) in tRNA + 5'-deoxyadenosine + L-methionine + 2 oxidized [2Fe-2S]-[ferredoxin] + S-adenosyl-L-homocysteine</text>
        <dbReference type="Rhea" id="RHEA:43332"/>
        <dbReference type="Rhea" id="RHEA-COMP:10000"/>
        <dbReference type="Rhea" id="RHEA-COMP:10001"/>
        <dbReference type="Rhea" id="RHEA-COMP:10162"/>
        <dbReference type="Rhea" id="RHEA-COMP:10485"/>
        <dbReference type="ChEBI" id="CHEBI:17319"/>
        <dbReference type="ChEBI" id="CHEBI:33737"/>
        <dbReference type="ChEBI" id="CHEBI:33738"/>
        <dbReference type="ChEBI" id="CHEBI:57844"/>
        <dbReference type="ChEBI" id="CHEBI:57856"/>
        <dbReference type="ChEBI" id="CHEBI:59789"/>
        <dbReference type="ChEBI" id="CHEBI:74411"/>
        <dbReference type="ChEBI" id="CHEBI:74497"/>
        <dbReference type="EC" id="2.1.1.192"/>
    </reaction>
</comment>
<keyword evidence="9 12" id="KW-0479">Metal-binding</keyword>
<dbReference type="NCBIfam" id="TIGR00048">
    <property type="entry name" value="rRNA_mod_RlmN"/>
    <property type="match status" value="1"/>
</dbReference>
<evidence type="ECO:0000256" key="4">
    <source>
        <dbReference type="ARBA" id="ARBA00022552"/>
    </source>
</evidence>
<keyword evidence="16" id="KW-1185">Reference proteome</keyword>
<dbReference type="HAMAP" id="MF_01849">
    <property type="entry name" value="RNA_methyltr_RlmN"/>
    <property type="match status" value="1"/>
</dbReference>
<protein>
    <recommendedName>
        <fullName evidence="12">Probable dual-specificity RNA methyltransferase RlmN</fullName>
        <ecNumber evidence="12">2.1.1.192</ecNumber>
    </recommendedName>
    <alternativeName>
        <fullName evidence="12">23S rRNA (adenine(2503)-C(2))-methyltransferase</fullName>
    </alternativeName>
    <alternativeName>
        <fullName evidence="12">23S rRNA m2A2503 methyltransferase</fullName>
    </alternativeName>
    <alternativeName>
        <fullName evidence="12">Ribosomal RNA large subunit methyltransferase N</fullName>
    </alternativeName>
    <alternativeName>
        <fullName evidence="12">tRNA (adenine(37)-C(2))-methyltransferase</fullName>
    </alternativeName>
    <alternativeName>
        <fullName evidence="12">tRNA m2A37 methyltransferase</fullName>
    </alternativeName>
</protein>
<evidence type="ECO:0000256" key="7">
    <source>
        <dbReference type="ARBA" id="ARBA00022691"/>
    </source>
</evidence>
<dbReference type="FunFam" id="3.20.20.70:FF:000014">
    <property type="entry name" value="Probable dual-specificity RNA methyltransferase RlmN"/>
    <property type="match status" value="1"/>
</dbReference>
<feature type="binding site" evidence="12">
    <location>
        <position position="292"/>
    </location>
    <ligand>
        <name>S-adenosyl-L-methionine</name>
        <dbReference type="ChEBI" id="CHEBI:59789"/>
    </ligand>
</feature>
<keyword evidence="10 12" id="KW-0408">Iron</keyword>
<dbReference type="GO" id="GO:0002935">
    <property type="term" value="F:tRNA (adenine(37)-C2)-methyltransferase activity"/>
    <property type="evidence" value="ECO:0007669"/>
    <property type="project" value="UniProtKB-UniRule"/>
</dbReference>
<evidence type="ECO:0000313" key="15">
    <source>
        <dbReference type="EMBL" id="QTU85135.1"/>
    </source>
</evidence>
<dbReference type="InterPro" id="IPR048641">
    <property type="entry name" value="RlmN_N"/>
</dbReference>
<reference evidence="14 16" key="1">
    <citation type="submission" date="2019-11" db="EMBL/GenBank/DDBJ databases">
        <title>Eggerthellaceae novel genus isolated from the rectal contents of marmort.</title>
        <authorList>
            <person name="Zhang G."/>
        </authorList>
    </citation>
    <scope>NUCLEOTIDE SEQUENCE [LARGE SCALE GENOMIC DNA]</scope>
    <source>
        <strain evidence="14">Zg-886</strain>
        <strain evidence="16">zg-886</strain>
    </source>
</reference>
<comment type="catalytic activity">
    <reaction evidence="12">
        <text>adenosine(2503) in 23S rRNA + 2 reduced [2Fe-2S]-[ferredoxin] + 2 S-adenosyl-L-methionine = 2-methyladenosine(2503) in 23S rRNA + 5'-deoxyadenosine + L-methionine + 2 oxidized [2Fe-2S]-[ferredoxin] + S-adenosyl-L-homocysteine</text>
        <dbReference type="Rhea" id="RHEA:42916"/>
        <dbReference type="Rhea" id="RHEA-COMP:10000"/>
        <dbReference type="Rhea" id="RHEA-COMP:10001"/>
        <dbReference type="Rhea" id="RHEA-COMP:10152"/>
        <dbReference type="Rhea" id="RHEA-COMP:10282"/>
        <dbReference type="ChEBI" id="CHEBI:17319"/>
        <dbReference type="ChEBI" id="CHEBI:33737"/>
        <dbReference type="ChEBI" id="CHEBI:33738"/>
        <dbReference type="ChEBI" id="CHEBI:57844"/>
        <dbReference type="ChEBI" id="CHEBI:57856"/>
        <dbReference type="ChEBI" id="CHEBI:59789"/>
        <dbReference type="ChEBI" id="CHEBI:74411"/>
        <dbReference type="ChEBI" id="CHEBI:74497"/>
        <dbReference type="EC" id="2.1.1.192"/>
    </reaction>
</comment>
<dbReference type="GO" id="GO:0051539">
    <property type="term" value="F:4 iron, 4 sulfur cluster binding"/>
    <property type="evidence" value="ECO:0007669"/>
    <property type="project" value="UniProtKB-UniRule"/>
</dbReference>
<comment type="caution">
    <text evidence="12">Lacks conserved residue(s) required for the propagation of feature annotation.</text>
</comment>
<evidence type="ECO:0000259" key="13">
    <source>
        <dbReference type="PROSITE" id="PS51918"/>
    </source>
</evidence>
<evidence type="ECO:0000256" key="2">
    <source>
        <dbReference type="ARBA" id="ARBA00022485"/>
    </source>
</evidence>
<comment type="similarity">
    <text evidence="12">Belongs to the radical SAM superfamily. RlmN family.</text>
</comment>
<dbReference type="Pfam" id="PF21016">
    <property type="entry name" value="RlmN_N"/>
    <property type="match status" value="1"/>
</dbReference>
<dbReference type="InterPro" id="IPR040072">
    <property type="entry name" value="Methyltransferase_A"/>
</dbReference>
<evidence type="ECO:0000256" key="3">
    <source>
        <dbReference type="ARBA" id="ARBA00022490"/>
    </source>
</evidence>
<evidence type="ECO:0000256" key="11">
    <source>
        <dbReference type="ARBA" id="ARBA00023014"/>
    </source>
</evidence>
<dbReference type="GO" id="GO:0070475">
    <property type="term" value="P:rRNA base methylation"/>
    <property type="evidence" value="ECO:0007669"/>
    <property type="project" value="UniProtKB-UniRule"/>
</dbReference>
<feature type="domain" description="Radical SAM core" evidence="13">
    <location>
        <begin position="100"/>
        <end position="330"/>
    </location>
</feature>
<dbReference type="Proteomes" id="UP000671910">
    <property type="component" value="Chromosome"/>
</dbReference>
<dbReference type="GO" id="GO:0030488">
    <property type="term" value="P:tRNA methylation"/>
    <property type="evidence" value="ECO:0007669"/>
    <property type="project" value="UniProtKB-UniRule"/>
</dbReference>
<comment type="subcellular location">
    <subcellularLocation>
        <location evidence="1 12">Cytoplasm</location>
    </subcellularLocation>
</comment>
<feature type="binding site" evidence="12">
    <location>
        <position position="118"/>
    </location>
    <ligand>
        <name>[4Fe-4S] cluster</name>
        <dbReference type="ChEBI" id="CHEBI:49883"/>
        <note>4Fe-4S-S-AdoMet</note>
    </ligand>
</feature>
<keyword evidence="3 12" id="KW-0963">Cytoplasm</keyword>
<dbReference type="EMBL" id="CP072829">
    <property type="protein sequence ID" value="QTU85135.1"/>
    <property type="molecule type" value="Genomic_DNA"/>
</dbReference>
<evidence type="ECO:0000313" key="16">
    <source>
        <dbReference type="Proteomes" id="UP000636394"/>
    </source>
</evidence>
<dbReference type="SFLD" id="SFLDG01062">
    <property type="entry name" value="methyltransferase_(Class_A)"/>
    <property type="match status" value="1"/>
</dbReference>
<dbReference type="GO" id="GO:0046872">
    <property type="term" value="F:metal ion binding"/>
    <property type="evidence" value="ECO:0007669"/>
    <property type="project" value="UniProtKB-KW"/>
</dbReference>
<keyword evidence="5 12" id="KW-0489">Methyltransferase</keyword>
<dbReference type="PANTHER" id="PTHR30544:SF5">
    <property type="entry name" value="RADICAL SAM CORE DOMAIN-CONTAINING PROTEIN"/>
    <property type="match status" value="1"/>
</dbReference>
<evidence type="ECO:0000313" key="14">
    <source>
        <dbReference type="EMBL" id="NHM13934.1"/>
    </source>
</evidence>
<organism evidence="15 17">
    <name type="scientific">Xiamenia xianingshaonis</name>
    <dbReference type="NCBI Taxonomy" id="2682776"/>
    <lineage>
        <taxon>Bacteria</taxon>
        <taxon>Bacillati</taxon>
        <taxon>Actinomycetota</taxon>
        <taxon>Coriobacteriia</taxon>
        <taxon>Eggerthellales</taxon>
        <taxon>Eggerthellaceae</taxon>
        <taxon>Xiamenia</taxon>
    </lineage>
</organism>
<dbReference type="PIRSF" id="PIRSF006004">
    <property type="entry name" value="CHP00048"/>
    <property type="match status" value="1"/>
</dbReference>
<dbReference type="CDD" id="cd01335">
    <property type="entry name" value="Radical_SAM"/>
    <property type="match status" value="1"/>
</dbReference>
<dbReference type="GO" id="GO:0005737">
    <property type="term" value="C:cytoplasm"/>
    <property type="evidence" value="ECO:0007669"/>
    <property type="project" value="UniProtKB-SubCell"/>
</dbReference>
<evidence type="ECO:0000256" key="10">
    <source>
        <dbReference type="ARBA" id="ARBA00023004"/>
    </source>
</evidence>
<evidence type="ECO:0000256" key="12">
    <source>
        <dbReference type="HAMAP-Rule" id="MF_01849"/>
    </source>
</evidence>
<dbReference type="InterPro" id="IPR004383">
    <property type="entry name" value="rRNA_lsu_MTrfase_RlmN/Cfr"/>
</dbReference>
<dbReference type="GO" id="GO:0019843">
    <property type="term" value="F:rRNA binding"/>
    <property type="evidence" value="ECO:0007669"/>
    <property type="project" value="UniProtKB-UniRule"/>
</dbReference>
<dbReference type="SFLD" id="SFLDS00029">
    <property type="entry name" value="Radical_SAM"/>
    <property type="match status" value="1"/>
</dbReference>
<dbReference type="InterPro" id="IPR058240">
    <property type="entry name" value="rSAM_sf"/>
</dbReference>
<comment type="miscellaneous">
    <text evidence="12">Reaction proceeds by a ping-pong mechanism involving intermediate methylation of a conserved cysteine residue.</text>
</comment>
<feature type="binding site" evidence="12">
    <location>
        <position position="193"/>
    </location>
    <ligand>
        <name>S-adenosyl-L-methionine</name>
        <dbReference type="ChEBI" id="CHEBI:59789"/>
    </ligand>
</feature>
<keyword evidence="2 12" id="KW-0004">4Fe-4S</keyword>
<reference evidence="15" key="2">
    <citation type="submission" date="2021-04" db="EMBL/GenBank/DDBJ databases">
        <title>Novel species in family Eggerthellaceae.</title>
        <authorList>
            <person name="Zhang G."/>
        </authorList>
    </citation>
    <scope>NUCLEOTIDE SEQUENCE</scope>
    <source>
        <strain evidence="15">Zg-886</strain>
    </source>
</reference>
<dbReference type="SFLD" id="SFLDF00275">
    <property type="entry name" value="adenosine_C2_methyltransferase"/>
    <property type="match status" value="1"/>
</dbReference>
<feature type="binding site" evidence="12">
    <location>
        <position position="114"/>
    </location>
    <ligand>
        <name>[4Fe-4S] cluster</name>
        <dbReference type="ChEBI" id="CHEBI:49883"/>
        <note>4Fe-4S-S-AdoMet</note>
    </ligand>
</feature>
<dbReference type="InterPro" id="IPR007197">
    <property type="entry name" value="rSAM"/>
</dbReference>
<feature type="binding site" evidence="12">
    <location>
        <position position="121"/>
    </location>
    <ligand>
        <name>[4Fe-4S] cluster</name>
        <dbReference type="ChEBI" id="CHEBI:49883"/>
        <note>4Fe-4S-S-AdoMet</note>
    </ligand>
</feature>
<proteinExistence type="inferred from homology"/>
<keyword evidence="6 12" id="KW-0808">Transferase</keyword>
<keyword evidence="8 12" id="KW-0819">tRNA processing</keyword>
<dbReference type="GO" id="GO:0070040">
    <property type="term" value="F:rRNA (adenine(2503)-C2-)-methyltransferase activity"/>
    <property type="evidence" value="ECO:0007669"/>
    <property type="project" value="UniProtKB-UniRule"/>
</dbReference>
<dbReference type="InterPro" id="IPR027492">
    <property type="entry name" value="RNA_MTrfase_RlmN"/>
</dbReference>
<keyword evidence="7 12" id="KW-0949">S-adenosyl-L-methionine</keyword>
<feature type="binding site" evidence="12">
    <location>
        <begin position="161"/>
        <end position="162"/>
    </location>
    <ligand>
        <name>S-adenosyl-L-methionine</name>
        <dbReference type="ChEBI" id="CHEBI:59789"/>
    </ligand>
</feature>
<dbReference type="InterPro" id="IPR013785">
    <property type="entry name" value="Aldolase_TIM"/>
</dbReference>
<evidence type="ECO:0000256" key="6">
    <source>
        <dbReference type="ARBA" id="ARBA00022679"/>
    </source>
</evidence>
<dbReference type="Pfam" id="PF04055">
    <property type="entry name" value="Radical_SAM"/>
    <property type="match status" value="1"/>
</dbReference>
<dbReference type="SUPFAM" id="SSF102114">
    <property type="entry name" value="Radical SAM enzymes"/>
    <property type="match status" value="1"/>
</dbReference>
<evidence type="ECO:0000256" key="5">
    <source>
        <dbReference type="ARBA" id="ARBA00022603"/>
    </source>
</evidence>
<dbReference type="EMBL" id="WPCR01000004">
    <property type="protein sequence ID" value="NHM13934.1"/>
    <property type="molecule type" value="Genomic_DNA"/>
</dbReference>
<dbReference type="GO" id="GO:0000049">
    <property type="term" value="F:tRNA binding"/>
    <property type="evidence" value="ECO:0007669"/>
    <property type="project" value="UniProtKB-UniRule"/>
</dbReference>
<comment type="cofactor">
    <cofactor evidence="12">
        <name>[4Fe-4S] cluster</name>
        <dbReference type="ChEBI" id="CHEBI:49883"/>
    </cofactor>
    <text evidence="12">Binds 1 [4Fe-4S] cluster. The cluster is coordinated with 3 cysteines and an exchangeable S-adenosyl-L-methionine.</text>
</comment>
<keyword evidence="11 12" id="KW-0411">Iron-sulfur</keyword>
<evidence type="ECO:0000313" key="17">
    <source>
        <dbReference type="Proteomes" id="UP000671910"/>
    </source>
</evidence>
<dbReference type="Proteomes" id="UP000636394">
    <property type="component" value="Unassembled WGS sequence"/>
</dbReference>
<dbReference type="KEGG" id="ebz:J7S26_00055"/>
<dbReference type="PROSITE" id="PS51918">
    <property type="entry name" value="RADICAL_SAM"/>
    <property type="match status" value="1"/>
</dbReference>
<dbReference type="Gene3D" id="1.10.150.530">
    <property type="match status" value="1"/>
</dbReference>
<dbReference type="Gene3D" id="3.20.20.70">
    <property type="entry name" value="Aldolase class I"/>
    <property type="match status" value="1"/>
</dbReference>
<feature type="active site" description="S-methylcysteine intermediate" evidence="12">
    <location>
        <position position="335"/>
    </location>
</feature>
<dbReference type="AlphaFoldDB" id="A0A9E6SV32"/>
<dbReference type="PANTHER" id="PTHR30544">
    <property type="entry name" value="23S RRNA METHYLTRANSFERASE"/>
    <property type="match status" value="1"/>
</dbReference>
<accession>A0A9E6SV32</accession>
<keyword evidence="4 12" id="KW-0698">rRNA processing</keyword>
<dbReference type="EC" id="2.1.1.192" evidence="12"/>
<feature type="binding site" evidence="12">
    <location>
        <begin position="216"/>
        <end position="218"/>
    </location>
    <ligand>
        <name>S-adenosyl-L-methionine</name>
        <dbReference type="ChEBI" id="CHEBI:59789"/>
    </ligand>
</feature>
<gene>
    <name evidence="12 15" type="primary">rlmN</name>
    <name evidence="14" type="ORF">GMI68_03975</name>
    <name evidence="15" type="ORF">J7S26_00055</name>
</gene>